<comment type="caution">
    <text evidence="1">The sequence shown here is derived from an EMBL/GenBank/DDBJ whole genome shotgun (WGS) entry which is preliminary data.</text>
</comment>
<sequence>MAATCSSPPWHRIDDSPNGDSRGSRSSSKLGPTDPTPERPSSRNTGSPEESCAICLGQPENKSFTDSCFHQFCFACLAEWAKVKAECPLCKQRFKSIIHSVRSLEDYDQYFVDDQQYLPVLSAQRVYEPRVGFSITMTAEQRRRQQLEEAALRQAHERYQNRYLPRGATTSHERRELYILDLWATPSMSQYREASPEFYRENPACTHRLVPWLNRELNALMLEEGRSRRANALDHVMSLILSFDIRHPQFALNMLSFLERYTEHFVHEFYLFATSVYGMVDYDARTVYDLREVACARTDPVGWFRQYLRESEEVAAFEQQITATPERQDSPQPGPSGIAVTREEVVAASVDSDSDSSDCVVVRVVKPARERTPVVIELLSSDEDDCPPRDNSQAGPCNEGAGPSSRSCRKKRRKPLAYRGSSDSSSSDSSLSGARDRHSQRRHSRTHEHSVLSHDSRQAPVSHGSSSRSGQEWQRYADFPDAALYSPVSSSSTSSDEDSKPPSVRPRKLASVVGAVNIARKSREVSRHEHHHSHHHRHERRSRKKSARKHKHKRRSSSHDF</sequence>
<organism evidence="1 2">
    <name type="scientific">Hyalomma asiaticum</name>
    <name type="common">Tick</name>
    <dbReference type="NCBI Taxonomy" id="266040"/>
    <lineage>
        <taxon>Eukaryota</taxon>
        <taxon>Metazoa</taxon>
        <taxon>Ecdysozoa</taxon>
        <taxon>Arthropoda</taxon>
        <taxon>Chelicerata</taxon>
        <taxon>Arachnida</taxon>
        <taxon>Acari</taxon>
        <taxon>Parasitiformes</taxon>
        <taxon>Ixodida</taxon>
        <taxon>Ixodoidea</taxon>
        <taxon>Ixodidae</taxon>
        <taxon>Hyalomminae</taxon>
        <taxon>Hyalomma</taxon>
    </lineage>
</organism>
<dbReference type="EMBL" id="CM023491">
    <property type="protein sequence ID" value="KAH6940980.1"/>
    <property type="molecule type" value="Genomic_DNA"/>
</dbReference>
<proteinExistence type="predicted"/>
<protein>
    <submittedName>
        <fullName evidence="1">Uncharacterized protein</fullName>
    </submittedName>
</protein>
<evidence type="ECO:0000313" key="2">
    <source>
        <dbReference type="Proteomes" id="UP000821845"/>
    </source>
</evidence>
<dbReference type="Proteomes" id="UP000821845">
    <property type="component" value="Chromosome 11"/>
</dbReference>
<gene>
    <name evidence="1" type="ORF">HPB50_011544</name>
</gene>
<name>A0ACB7T286_HYAAI</name>
<keyword evidence="2" id="KW-1185">Reference proteome</keyword>
<reference evidence="1" key="1">
    <citation type="submission" date="2020-05" db="EMBL/GenBank/DDBJ databases">
        <title>Large-scale comparative analyses of tick genomes elucidate their genetic diversity and vector capacities.</title>
        <authorList>
            <person name="Jia N."/>
            <person name="Wang J."/>
            <person name="Shi W."/>
            <person name="Du L."/>
            <person name="Sun Y."/>
            <person name="Zhan W."/>
            <person name="Jiang J."/>
            <person name="Wang Q."/>
            <person name="Zhang B."/>
            <person name="Ji P."/>
            <person name="Sakyi L.B."/>
            <person name="Cui X."/>
            <person name="Yuan T."/>
            <person name="Jiang B."/>
            <person name="Yang W."/>
            <person name="Lam T.T.-Y."/>
            <person name="Chang Q."/>
            <person name="Ding S."/>
            <person name="Wang X."/>
            <person name="Zhu J."/>
            <person name="Ruan X."/>
            <person name="Zhao L."/>
            <person name="Wei J."/>
            <person name="Que T."/>
            <person name="Du C."/>
            <person name="Cheng J."/>
            <person name="Dai P."/>
            <person name="Han X."/>
            <person name="Huang E."/>
            <person name="Gao Y."/>
            <person name="Liu J."/>
            <person name="Shao H."/>
            <person name="Ye R."/>
            <person name="Li L."/>
            <person name="Wei W."/>
            <person name="Wang X."/>
            <person name="Wang C."/>
            <person name="Yang T."/>
            <person name="Huo Q."/>
            <person name="Li W."/>
            <person name="Guo W."/>
            <person name="Chen H."/>
            <person name="Zhou L."/>
            <person name="Ni X."/>
            <person name="Tian J."/>
            <person name="Zhou Y."/>
            <person name="Sheng Y."/>
            <person name="Liu T."/>
            <person name="Pan Y."/>
            <person name="Xia L."/>
            <person name="Li J."/>
            <person name="Zhao F."/>
            <person name="Cao W."/>
        </authorList>
    </citation>
    <scope>NUCLEOTIDE SEQUENCE</scope>
    <source>
        <strain evidence="1">Hyas-2018</strain>
    </source>
</reference>
<evidence type="ECO:0000313" key="1">
    <source>
        <dbReference type="EMBL" id="KAH6940980.1"/>
    </source>
</evidence>
<accession>A0ACB7T286</accession>